<dbReference type="SUPFAM" id="SSF89095">
    <property type="entry name" value="GatB/YqeY motif"/>
    <property type="match status" value="1"/>
</dbReference>
<dbReference type="KEGG" id="alam:RT761_01596"/>
<dbReference type="InterPro" id="IPR042184">
    <property type="entry name" value="YqeY/Aim41_N"/>
</dbReference>
<dbReference type="EMBL" id="CP065383">
    <property type="protein sequence ID" value="QPM68377.1"/>
    <property type="molecule type" value="Genomic_DNA"/>
</dbReference>
<reference evidence="1 2" key="1">
    <citation type="journal article" date="2021" name="Nat. Commun.">
        <title>Isolation of a member of the candidate phylum Atribacteria reveals a unique cell membrane structure.</title>
        <authorList>
            <person name="Taiki K."/>
            <person name="Nobu M.K."/>
            <person name="Kusada H."/>
            <person name="Meng X.-Y."/>
            <person name="Hosoki N."/>
            <person name="Uematsu K."/>
            <person name="Yoshioka H."/>
            <person name="Kamagata Y."/>
            <person name="Tamaki H."/>
        </authorList>
    </citation>
    <scope>NUCLEOTIDE SEQUENCE [LARGE SCALE GENOMIC DNA]</scope>
    <source>
        <strain evidence="1 2">RT761</strain>
    </source>
</reference>
<dbReference type="Pfam" id="PF09424">
    <property type="entry name" value="YqeY"/>
    <property type="match status" value="1"/>
</dbReference>
<dbReference type="Proteomes" id="UP000594463">
    <property type="component" value="Chromosome"/>
</dbReference>
<evidence type="ECO:0008006" key="3">
    <source>
        <dbReference type="Google" id="ProtNLM"/>
    </source>
</evidence>
<dbReference type="Gene3D" id="1.10.10.410">
    <property type="match status" value="1"/>
</dbReference>
<dbReference type="Gene3D" id="1.10.1510.10">
    <property type="entry name" value="Uncharacterised protein YqeY/AIM41 PF09424, N-terminal domain"/>
    <property type="match status" value="1"/>
</dbReference>
<keyword evidence="2" id="KW-1185">Reference proteome</keyword>
<accession>A0A7T1ALZ5</accession>
<dbReference type="AlphaFoldDB" id="A0A7T1ALZ5"/>
<dbReference type="InterPro" id="IPR019004">
    <property type="entry name" value="YqeY/Aim41"/>
</dbReference>
<dbReference type="InterPro" id="IPR023168">
    <property type="entry name" value="GatB_Yqey_C_2"/>
</dbReference>
<gene>
    <name evidence="1" type="ORF">RT761_01596</name>
</gene>
<dbReference type="PANTHER" id="PTHR28055">
    <property type="entry name" value="ALTERED INHERITANCE OF MITOCHONDRIA PROTEIN 41, MITOCHONDRIAL"/>
    <property type="match status" value="1"/>
</dbReference>
<protein>
    <recommendedName>
        <fullName evidence="3">GatB/YqeY domain-containing protein</fullName>
    </recommendedName>
</protein>
<sequence>MIKEQLVEDMKKAMKEKDFTRLDTIRLVLAEIKNEEIEKREPLNEDELVRVLKKGVKKLEDSIGYFEKGNRPELIQKAKLEMSILQEFIPPQLTVEEIESLVDEVMVALSDKKSFGLIMKEVMSRAANRADGSQVSAIVKQKLNEG</sequence>
<proteinExistence type="predicted"/>
<dbReference type="GO" id="GO:0016884">
    <property type="term" value="F:carbon-nitrogen ligase activity, with glutamine as amido-N-donor"/>
    <property type="evidence" value="ECO:0007669"/>
    <property type="project" value="InterPro"/>
</dbReference>
<name>A0A7T1ALZ5_ATRLM</name>
<evidence type="ECO:0000313" key="2">
    <source>
        <dbReference type="Proteomes" id="UP000594463"/>
    </source>
</evidence>
<dbReference type="PANTHER" id="PTHR28055:SF1">
    <property type="entry name" value="ALTERED INHERITANCE OF MITOCHONDRIA PROTEIN 41, MITOCHONDRIAL"/>
    <property type="match status" value="1"/>
</dbReference>
<organism evidence="1 2">
    <name type="scientific">Atribacter laminatus</name>
    <dbReference type="NCBI Taxonomy" id="2847778"/>
    <lineage>
        <taxon>Bacteria</taxon>
        <taxon>Pseudomonadati</taxon>
        <taxon>Atribacterota</taxon>
        <taxon>Atribacteria</taxon>
        <taxon>Atribacterales</taxon>
        <taxon>Atribacteraceae</taxon>
        <taxon>Atribacter</taxon>
    </lineage>
</organism>
<evidence type="ECO:0000313" key="1">
    <source>
        <dbReference type="EMBL" id="QPM68377.1"/>
    </source>
</evidence>
<dbReference type="RefSeq" id="WP_218110888.1">
    <property type="nucleotide sequence ID" value="NZ_CP065383.1"/>
</dbReference>
<dbReference type="InterPro" id="IPR003789">
    <property type="entry name" value="Asn/Gln_tRNA_amidoTrase-B-like"/>
</dbReference>